<dbReference type="PROSITE" id="PS00445">
    <property type="entry name" value="FGGY_KINASES_2"/>
    <property type="match status" value="1"/>
</dbReference>
<evidence type="ECO:0000256" key="2">
    <source>
        <dbReference type="ARBA" id="ARBA00022679"/>
    </source>
</evidence>
<keyword evidence="8" id="KW-1185">Reference proteome</keyword>
<dbReference type="AlphaFoldDB" id="A0A6N8UD15"/>
<dbReference type="CDD" id="cd07804">
    <property type="entry name" value="ASKHA_NBD_FGGY_RrXK-like"/>
    <property type="match status" value="1"/>
</dbReference>
<keyword evidence="3 4" id="KW-0418">Kinase</keyword>
<dbReference type="Gene3D" id="3.30.420.40">
    <property type="match status" value="2"/>
</dbReference>
<proteinExistence type="inferred from homology"/>
<dbReference type="RefSeq" id="WP_160625703.1">
    <property type="nucleotide sequence ID" value="NZ_WUUQ01000006.1"/>
</dbReference>
<comment type="caution">
    <text evidence="7">The sequence shown here is derived from an EMBL/GenBank/DDBJ whole genome shotgun (WGS) entry which is preliminary data.</text>
</comment>
<comment type="similarity">
    <text evidence="1 4">Belongs to the FGGY kinase family.</text>
</comment>
<dbReference type="GO" id="GO:0016773">
    <property type="term" value="F:phosphotransferase activity, alcohol group as acceptor"/>
    <property type="evidence" value="ECO:0007669"/>
    <property type="project" value="InterPro"/>
</dbReference>
<dbReference type="EMBL" id="WUUQ01000006">
    <property type="protein sequence ID" value="MXQ74319.1"/>
    <property type="molecule type" value="Genomic_DNA"/>
</dbReference>
<dbReference type="GO" id="GO:0005975">
    <property type="term" value="P:carbohydrate metabolic process"/>
    <property type="evidence" value="ECO:0007669"/>
    <property type="project" value="InterPro"/>
</dbReference>
<dbReference type="PANTHER" id="PTHR43095">
    <property type="entry name" value="SUGAR KINASE"/>
    <property type="match status" value="1"/>
</dbReference>
<evidence type="ECO:0000313" key="8">
    <source>
        <dbReference type="Proteomes" id="UP000434036"/>
    </source>
</evidence>
<reference evidence="7 8" key="1">
    <citation type="submission" date="2019-12" db="EMBL/GenBank/DDBJ databases">
        <authorList>
            <person name="Yang R."/>
        </authorList>
    </citation>
    <scope>NUCLEOTIDE SEQUENCE [LARGE SCALE GENOMIC DNA]</scope>
    <source>
        <strain evidence="7 8">DONG20-135</strain>
    </source>
</reference>
<organism evidence="7 8">
    <name type="scientific">Copranaerobaculum intestinale</name>
    <dbReference type="NCBI Taxonomy" id="2692629"/>
    <lineage>
        <taxon>Bacteria</taxon>
        <taxon>Bacillati</taxon>
        <taxon>Bacillota</taxon>
        <taxon>Erysipelotrichia</taxon>
        <taxon>Erysipelotrichales</taxon>
        <taxon>Erysipelotrichaceae</taxon>
        <taxon>Copranaerobaculum</taxon>
    </lineage>
</organism>
<accession>A0A6N8UD15</accession>
<name>A0A6N8UD15_9FIRM</name>
<evidence type="ECO:0000259" key="6">
    <source>
        <dbReference type="Pfam" id="PF02782"/>
    </source>
</evidence>
<evidence type="ECO:0000259" key="5">
    <source>
        <dbReference type="Pfam" id="PF00370"/>
    </source>
</evidence>
<dbReference type="PIRSF" id="PIRSF000538">
    <property type="entry name" value="GlpK"/>
    <property type="match status" value="1"/>
</dbReference>
<evidence type="ECO:0000256" key="3">
    <source>
        <dbReference type="ARBA" id="ARBA00022777"/>
    </source>
</evidence>
<dbReference type="Pfam" id="PF02782">
    <property type="entry name" value="FGGY_C"/>
    <property type="match status" value="1"/>
</dbReference>
<dbReference type="Proteomes" id="UP000434036">
    <property type="component" value="Unassembled WGS sequence"/>
</dbReference>
<evidence type="ECO:0000256" key="1">
    <source>
        <dbReference type="ARBA" id="ARBA00009156"/>
    </source>
</evidence>
<dbReference type="InterPro" id="IPR043129">
    <property type="entry name" value="ATPase_NBD"/>
</dbReference>
<keyword evidence="2 4" id="KW-0808">Transferase</keyword>
<dbReference type="InterPro" id="IPR018484">
    <property type="entry name" value="FGGY_N"/>
</dbReference>
<dbReference type="InterPro" id="IPR018483">
    <property type="entry name" value="Carb_kinase_FGGY_CS"/>
</dbReference>
<feature type="domain" description="Carbohydrate kinase FGGY C-terminal" evidence="6">
    <location>
        <begin position="259"/>
        <end position="452"/>
    </location>
</feature>
<evidence type="ECO:0000256" key="4">
    <source>
        <dbReference type="RuleBase" id="RU003733"/>
    </source>
</evidence>
<dbReference type="InterPro" id="IPR000577">
    <property type="entry name" value="Carb_kinase_FGGY"/>
</dbReference>
<dbReference type="SUPFAM" id="SSF53067">
    <property type="entry name" value="Actin-like ATPase domain"/>
    <property type="match status" value="2"/>
</dbReference>
<evidence type="ECO:0000313" key="7">
    <source>
        <dbReference type="EMBL" id="MXQ74319.1"/>
    </source>
</evidence>
<dbReference type="GO" id="GO:0016301">
    <property type="term" value="F:kinase activity"/>
    <property type="evidence" value="ECO:0007669"/>
    <property type="project" value="UniProtKB-KW"/>
</dbReference>
<feature type="domain" description="Carbohydrate kinase FGGY N-terminal" evidence="5">
    <location>
        <begin position="5"/>
        <end position="246"/>
    </location>
</feature>
<reference evidence="7 8" key="2">
    <citation type="submission" date="2020-01" db="EMBL/GenBank/DDBJ databases">
        <title>Clostridiaceae sp. nov. isolated from the gut of human by culturomics.</title>
        <authorList>
            <person name="Chang Y."/>
        </authorList>
    </citation>
    <scope>NUCLEOTIDE SEQUENCE [LARGE SCALE GENOMIC DNA]</scope>
    <source>
        <strain evidence="7 8">DONG20-135</strain>
    </source>
</reference>
<dbReference type="InterPro" id="IPR050406">
    <property type="entry name" value="FGGY_Carb_Kinase"/>
</dbReference>
<dbReference type="InterPro" id="IPR018485">
    <property type="entry name" value="FGGY_C"/>
</dbReference>
<dbReference type="Pfam" id="PF00370">
    <property type="entry name" value="FGGY_N"/>
    <property type="match status" value="1"/>
</dbReference>
<gene>
    <name evidence="7" type="ORF">GSF08_10325</name>
</gene>
<protein>
    <submittedName>
        <fullName evidence="7">Carbohydrate kinase</fullName>
    </submittedName>
</protein>
<sequence length="503" mass="55487">MKNTYTMGIDVGTNETKGVLIDHACNVIAFANRSHSIENPKPNYFEMDCEIWYQEACEISKELLAKSGVDKAAVTTLGTSVMGCDCIAVDEQCKPLMKAILYGVDCRSYEEIQYLNDFYGDQAEAVFRHEICSSDIAPKILWIQKHRPDVFEKAYKFLTGSSYLSAKLTGRYVIDQYLAEDFFPLYDIDKGEIVEVKEPFFCHREQLAELATAMDIIGTLNEQAASDMGLTVQTQVLCGTGDSGAEAVSTGVFTAGDLMVQLGSSCYFVYLCDHLAKNTGLWPGTFIIPGTYSILAGTNTAGTLTKWFRDTMYFDKYAQEREGGLNAYSAMTEDIADVPAGSNGLISLPYFAGERTPINDPLAKGMIIGLNVSHTRGDMLKSALEGIAYSIAQHIDILEGQGLPLKKIMLVGGGTKNPHWMQIIADVLQKDVCTCKVSFGAAYGDALMAMIAEGSYAGWEELEEVVKPDQIIHPNPANREIYAKGKKLFKELYQINKDIMHQL</sequence>